<keyword evidence="10" id="KW-1185">Reference proteome</keyword>
<organism evidence="9 10">
    <name type="scientific">Vibrio scophthalmi</name>
    <dbReference type="NCBI Taxonomy" id="45658"/>
    <lineage>
        <taxon>Bacteria</taxon>
        <taxon>Pseudomonadati</taxon>
        <taxon>Pseudomonadota</taxon>
        <taxon>Gammaproteobacteria</taxon>
        <taxon>Vibrionales</taxon>
        <taxon>Vibrionaceae</taxon>
        <taxon>Vibrio</taxon>
    </lineage>
</organism>
<evidence type="ECO:0000256" key="7">
    <source>
        <dbReference type="ARBA" id="ARBA00032272"/>
    </source>
</evidence>
<dbReference type="EMBL" id="CP016415">
    <property type="protein sequence ID" value="ANU38706.1"/>
    <property type="molecule type" value="Genomic_DNA"/>
</dbReference>
<dbReference type="RefSeq" id="WP_065546443.1">
    <property type="nucleotide sequence ID" value="NZ_CP016415.1"/>
</dbReference>
<dbReference type="Gene3D" id="3.90.79.10">
    <property type="entry name" value="Nucleoside Triphosphate Pyrophosphohydrolase"/>
    <property type="match status" value="1"/>
</dbReference>
<accession>A0A1C7FFL2</accession>
<evidence type="ECO:0000256" key="1">
    <source>
        <dbReference type="ARBA" id="ARBA00000847"/>
    </source>
</evidence>
<proteinExistence type="inferred from homology"/>
<dbReference type="GO" id="GO:0006753">
    <property type="term" value="P:nucleoside phosphate metabolic process"/>
    <property type="evidence" value="ECO:0007669"/>
    <property type="project" value="TreeGrafter"/>
</dbReference>
<dbReference type="PROSITE" id="PS51462">
    <property type="entry name" value="NUDIX"/>
    <property type="match status" value="1"/>
</dbReference>
<dbReference type="PANTHER" id="PTHR11839">
    <property type="entry name" value="UDP/ADP-SUGAR PYROPHOSPHATASE"/>
    <property type="match status" value="1"/>
</dbReference>
<dbReference type="PATRIC" id="fig|45658.7.peg.3631"/>
<dbReference type="Pfam" id="PF00293">
    <property type="entry name" value="NUDIX"/>
    <property type="match status" value="1"/>
</dbReference>
<evidence type="ECO:0000256" key="5">
    <source>
        <dbReference type="ARBA" id="ARBA00022801"/>
    </source>
</evidence>
<comment type="similarity">
    <text evidence="3">Belongs to the Nudix hydrolase family. NudK subfamily.</text>
</comment>
<dbReference type="Proteomes" id="UP000092528">
    <property type="component" value="Chromosome 2"/>
</dbReference>
<comment type="catalytic activity">
    <reaction evidence="1">
        <text>GDP-alpha-D-mannose + H2O = alpha-D-mannose 1-phosphate + GMP + 2 H(+)</text>
        <dbReference type="Rhea" id="RHEA:27978"/>
        <dbReference type="ChEBI" id="CHEBI:15377"/>
        <dbReference type="ChEBI" id="CHEBI:15378"/>
        <dbReference type="ChEBI" id="CHEBI:57527"/>
        <dbReference type="ChEBI" id="CHEBI:58115"/>
        <dbReference type="ChEBI" id="CHEBI:58409"/>
    </reaction>
</comment>
<dbReference type="AlphaFoldDB" id="A0A1C7FFL2"/>
<evidence type="ECO:0000256" key="4">
    <source>
        <dbReference type="ARBA" id="ARBA00016377"/>
    </source>
</evidence>
<evidence type="ECO:0000259" key="8">
    <source>
        <dbReference type="PROSITE" id="PS51462"/>
    </source>
</evidence>
<evidence type="ECO:0000313" key="9">
    <source>
        <dbReference type="EMBL" id="ANU38706.1"/>
    </source>
</evidence>
<evidence type="ECO:0000313" key="10">
    <source>
        <dbReference type="Proteomes" id="UP000092528"/>
    </source>
</evidence>
<protein>
    <recommendedName>
        <fullName evidence="4">GDP-mannose pyrophosphatase</fullName>
    </recommendedName>
    <alternativeName>
        <fullName evidence="6">GDP-mannose hydrolase</fullName>
    </alternativeName>
    <alternativeName>
        <fullName evidence="7">GDPMK</fullName>
    </alternativeName>
</protein>
<dbReference type="GO" id="GO:0005829">
    <property type="term" value="C:cytosol"/>
    <property type="evidence" value="ECO:0007669"/>
    <property type="project" value="TreeGrafter"/>
</dbReference>
<dbReference type="GO" id="GO:0019693">
    <property type="term" value="P:ribose phosphate metabolic process"/>
    <property type="evidence" value="ECO:0007669"/>
    <property type="project" value="TreeGrafter"/>
</dbReference>
<evidence type="ECO:0000256" key="3">
    <source>
        <dbReference type="ARBA" id="ARBA00007275"/>
    </source>
</evidence>
<evidence type="ECO:0000256" key="2">
    <source>
        <dbReference type="ARBA" id="ARBA00001946"/>
    </source>
</evidence>
<dbReference type="GO" id="GO:0016787">
    <property type="term" value="F:hydrolase activity"/>
    <property type="evidence" value="ECO:0007669"/>
    <property type="project" value="UniProtKB-KW"/>
</dbReference>
<dbReference type="PANTHER" id="PTHR11839:SF18">
    <property type="entry name" value="NUDIX HYDROLASE DOMAIN-CONTAINING PROTEIN"/>
    <property type="match status" value="1"/>
</dbReference>
<gene>
    <name evidence="9" type="ORF">VSVS05_03669</name>
</gene>
<dbReference type="InterPro" id="IPR015797">
    <property type="entry name" value="NUDIX_hydrolase-like_dom_sf"/>
</dbReference>
<keyword evidence="5 9" id="KW-0378">Hydrolase</keyword>
<sequence length="179" mass="20122">MPPIKQLSSTVVYQNNWMSVREDKIERASGKQGIYGVVDKPDCAAIIAIDNGKIHLVNQYRYTVQGNYWELPQGAWETNPNADHLELAKGELKEETGLIARSMVYLGSQFIAYGFLNQTCHIYLATELTQSNTQLDQEEEDLISQAFEINQFEQMLINGEIKDCVTTAAYGLAKLKGLV</sequence>
<comment type="cofactor">
    <cofactor evidence="2">
        <name>Mg(2+)</name>
        <dbReference type="ChEBI" id="CHEBI:18420"/>
    </cofactor>
</comment>
<name>A0A1C7FFL2_9VIBR</name>
<dbReference type="InterPro" id="IPR000086">
    <property type="entry name" value="NUDIX_hydrolase_dom"/>
</dbReference>
<reference evidence="9 10" key="1">
    <citation type="submission" date="2016-07" db="EMBL/GenBank/DDBJ databases">
        <title>Genome sequencing of Vibrio scophthalmi strain VS-05, an isolated from Paralichthys olivaceus.</title>
        <authorList>
            <person name="Han H.-J."/>
        </authorList>
    </citation>
    <scope>NUCLEOTIDE SEQUENCE [LARGE SCALE GENOMIC DNA]</scope>
    <source>
        <strain evidence="9 10">VS-05</strain>
    </source>
</reference>
<dbReference type="SUPFAM" id="SSF55811">
    <property type="entry name" value="Nudix"/>
    <property type="match status" value="1"/>
</dbReference>
<feature type="domain" description="Nudix hydrolase" evidence="8">
    <location>
        <begin position="39"/>
        <end position="169"/>
    </location>
</feature>
<evidence type="ECO:0000256" key="6">
    <source>
        <dbReference type="ARBA" id="ARBA00032162"/>
    </source>
</evidence>
<dbReference type="CDD" id="cd24161">
    <property type="entry name" value="NUDIX_ADPRase_Ndx2"/>
    <property type="match status" value="1"/>
</dbReference>